<gene>
    <name evidence="2" type="ORF">KOSB73_10033</name>
</gene>
<feature type="transmembrane region" description="Helical" evidence="1">
    <location>
        <begin position="79"/>
        <end position="100"/>
    </location>
</feature>
<feature type="transmembrane region" description="Helical" evidence="1">
    <location>
        <begin position="45"/>
        <end position="67"/>
    </location>
</feature>
<reference evidence="3" key="1">
    <citation type="submission" date="2017-08" db="EMBL/GenBank/DDBJ databases">
        <authorList>
            <person name="Brisse S."/>
        </authorList>
    </citation>
    <scope>NUCLEOTIDE SEQUENCE [LARGE SCALE GENOMIC DNA]</scope>
    <source>
        <strain evidence="3">06D021</strain>
    </source>
</reference>
<feature type="transmembrane region" description="Helical" evidence="1">
    <location>
        <begin position="106"/>
        <end position="125"/>
    </location>
</feature>
<accession>A0A285AUP8</accession>
<dbReference type="EMBL" id="FZTC01000001">
    <property type="protein sequence ID" value="SNU32411.1"/>
    <property type="molecule type" value="Genomic_DNA"/>
</dbReference>
<protein>
    <submittedName>
        <fullName evidence="2">Uncharacterized protein</fullName>
    </submittedName>
</protein>
<keyword evidence="1" id="KW-0472">Membrane</keyword>
<proteinExistence type="predicted"/>
<dbReference type="Proteomes" id="UP000220639">
    <property type="component" value="Unassembled WGS sequence"/>
</dbReference>
<dbReference type="RefSeq" id="WP_004114560.1">
    <property type="nucleotide sequence ID" value="NZ_CBCSJA010000024.1"/>
</dbReference>
<keyword evidence="1" id="KW-1133">Transmembrane helix</keyword>
<evidence type="ECO:0000256" key="1">
    <source>
        <dbReference type="SAM" id="Phobius"/>
    </source>
</evidence>
<evidence type="ECO:0000313" key="3">
    <source>
        <dbReference type="Proteomes" id="UP000220639"/>
    </source>
</evidence>
<feature type="transmembrane region" description="Helical" evidence="1">
    <location>
        <begin position="21"/>
        <end position="39"/>
    </location>
</feature>
<keyword evidence="1" id="KW-0812">Transmembrane</keyword>
<dbReference type="AlphaFoldDB" id="A0A285AUP8"/>
<name>A0A285AUP8_9ENTR</name>
<organism evidence="2 3">
    <name type="scientific">Klebsiella grimontii</name>
    <dbReference type="NCBI Taxonomy" id="2058152"/>
    <lineage>
        <taxon>Bacteria</taxon>
        <taxon>Pseudomonadati</taxon>
        <taxon>Pseudomonadota</taxon>
        <taxon>Gammaproteobacteria</taxon>
        <taxon>Enterobacterales</taxon>
        <taxon>Enterobacteriaceae</taxon>
        <taxon>Klebsiella/Raoultella group</taxon>
        <taxon>Klebsiella</taxon>
    </lineage>
</organism>
<evidence type="ECO:0000313" key="2">
    <source>
        <dbReference type="EMBL" id="SNU32411.1"/>
    </source>
</evidence>
<sequence>MFKSLNTDWLKLALLRVFQSGWTVVILVGLSLLFCSFTGRQAFIVWWLTFAGVLLIGASVWLGNLPYRLLQPGNSARRWSGMLSWIIWGAGFLLLAVAPANAKDPWILLFNPLAGLTAFLLWLWASHKEPLKWIR</sequence>